<protein>
    <submittedName>
        <fullName evidence="4">Putative acetyltransferase</fullName>
    </submittedName>
</protein>
<dbReference type="GO" id="GO:0016747">
    <property type="term" value="F:acyltransferase activity, transferring groups other than amino-acyl groups"/>
    <property type="evidence" value="ECO:0007669"/>
    <property type="project" value="InterPro"/>
</dbReference>
<dbReference type="AlphaFoldDB" id="A0A1N7MEU7"/>
<keyword evidence="5" id="KW-1185">Reference proteome</keyword>
<gene>
    <name evidence="4" type="ORF">SAMN05421759_104250</name>
</gene>
<evidence type="ECO:0000256" key="1">
    <source>
        <dbReference type="ARBA" id="ARBA00022679"/>
    </source>
</evidence>
<reference evidence="5" key="1">
    <citation type="submission" date="2017-01" db="EMBL/GenBank/DDBJ databases">
        <authorList>
            <person name="Varghese N."/>
            <person name="Submissions S."/>
        </authorList>
    </citation>
    <scope>NUCLEOTIDE SEQUENCE [LARGE SCALE GENOMIC DNA]</scope>
    <source>
        <strain evidence="5">DSM 29430</strain>
    </source>
</reference>
<dbReference type="CDD" id="cd04301">
    <property type="entry name" value="NAT_SF"/>
    <property type="match status" value="1"/>
</dbReference>
<dbReference type="Proteomes" id="UP000186684">
    <property type="component" value="Unassembled WGS sequence"/>
</dbReference>
<organism evidence="4 5">
    <name type="scientific">Roseivivax lentus</name>
    <dbReference type="NCBI Taxonomy" id="633194"/>
    <lineage>
        <taxon>Bacteria</taxon>
        <taxon>Pseudomonadati</taxon>
        <taxon>Pseudomonadota</taxon>
        <taxon>Alphaproteobacteria</taxon>
        <taxon>Rhodobacterales</taxon>
        <taxon>Roseobacteraceae</taxon>
        <taxon>Roseivivax</taxon>
    </lineage>
</organism>
<dbReference type="SUPFAM" id="SSF55729">
    <property type="entry name" value="Acyl-CoA N-acyltransferases (Nat)"/>
    <property type="match status" value="1"/>
</dbReference>
<dbReference type="InterPro" id="IPR000182">
    <property type="entry name" value="GNAT_dom"/>
</dbReference>
<dbReference type="PANTHER" id="PTHR43877:SF5">
    <property type="entry name" value="BLL8307 PROTEIN"/>
    <property type="match status" value="1"/>
</dbReference>
<dbReference type="Gene3D" id="3.40.630.30">
    <property type="match status" value="1"/>
</dbReference>
<dbReference type="OrthoDB" id="9803233at2"/>
<evidence type="ECO:0000259" key="3">
    <source>
        <dbReference type="PROSITE" id="PS51186"/>
    </source>
</evidence>
<dbReference type="EMBL" id="FTOQ01000004">
    <property type="protein sequence ID" value="SIS84491.1"/>
    <property type="molecule type" value="Genomic_DNA"/>
</dbReference>
<evidence type="ECO:0000313" key="5">
    <source>
        <dbReference type="Proteomes" id="UP000186684"/>
    </source>
</evidence>
<name>A0A1N7MEU7_9RHOB</name>
<evidence type="ECO:0000313" key="4">
    <source>
        <dbReference type="EMBL" id="SIS84491.1"/>
    </source>
</evidence>
<dbReference type="Pfam" id="PF00583">
    <property type="entry name" value="Acetyltransf_1"/>
    <property type="match status" value="1"/>
</dbReference>
<proteinExistence type="predicted"/>
<dbReference type="PROSITE" id="PS51186">
    <property type="entry name" value="GNAT"/>
    <property type="match status" value="1"/>
</dbReference>
<accession>A0A1N7MEU7</accession>
<dbReference type="STRING" id="633194.SAMN05421759_104250"/>
<dbReference type="InterPro" id="IPR050832">
    <property type="entry name" value="Bact_Acetyltransf"/>
</dbReference>
<evidence type="ECO:0000256" key="2">
    <source>
        <dbReference type="ARBA" id="ARBA00023315"/>
    </source>
</evidence>
<keyword evidence="2" id="KW-0012">Acyltransferase</keyword>
<dbReference type="PANTHER" id="PTHR43877">
    <property type="entry name" value="AMINOALKYLPHOSPHONATE N-ACETYLTRANSFERASE-RELATED-RELATED"/>
    <property type="match status" value="1"/>
</dbReference>
<feature type="domain" description="N-acetyltransferase" evidence="3">
    <location>
        <begin position="1"/>
        <end position="152"/>
    </location>
</feature>
<dbReference type="RefSeq" id="WP_076447704.1">
    <property type="nucleotide sequence ID" value="NZ_FTOQ01000004.1"/>
</dbReference>
<dbReference type="InterPro" id="IPR016181">
    <property type="entry name" value="Acyl_CoA_acyltransferase"/>
</dbReference>
<keyword evidence="1 4" id="KW-0808">Transferase</keyword>
<sequence>MTIRIETTDPHADGVARLLRASHALMQELFPPETNAFLDFEALAAPEITLWAAREGDAVLGTIALRDGAEYGEIKSLFVDPEARGRGVAAKLLAHAEDAARSRGIALLRLETGDLLTAAGRIYQRAGYTRCGPFGEYAENGCSHFYEKRLSPSGRTG</sequence>